<feature type="compositionally biased region" description="Gly residues" evidence="1">
    <location>
        <begin position="66"/>
        <end position="81"/>
    </location>
</feature>
<sequence>KTGRLPEEDAPNDLTRILEASAIDEYGRYVVTDPEILKSVSGGWFDSNGNCGCGSDNGANNSNNGSGNGANDGHNGSGNGNNNGNDDGNNDGNHDGNDGDGGGDDDGGDGGD</sequence>
<dbReference type="EMBL" id="JBHSBD010000071">
    <property type="protein sequence ID" value="MFC3969658.1"/>
    <property type="molecule type" value="Genomic_DNA"/>
</dbReference>
<feature type="region of interest" description="Disordered" evidence="1">
    <location>
        <begin position="39"/>
        <end position="112"/>
    </location>
</feature>
<evidence type="ECO:0000313" key="3">
    <source>
        <dbReference type="Proteomes" id="UP001595697"/>
    </source>
</evidence>
<comment type="caution">
    <text evidence="2">The sequence shown here is derived from an EMBL/GenBank/DDBJ whole genome shotgun (WGS) entry which is preliminary data.</text>
</comment>
<feature type="compositionally biased region" description="Acidic residues" evidence="1">
    <location>
        <begin position="101"/>
        <end position="112"/>
    </location>
</feature>
<feature type="non-terminal residue" evidence="2">
    <location>
        <position position="1"/>
    </location>
</feature>
<evidence type="ECO:0000313" key="2">
    <source>
        <dbReference type="EMBL" id="MFC3969658.1"/>
    </source>
</evidence>
<name>A0ABV8EAS0_9HYPH</name>
<reference evidence="3" key="1">
    <citation type="journal article" date="2019" name="Int. J. Syst. Evol. Microbiol.">
        <title>The Global Catalogue of Microorganisms (GCM) 10K type strain sequencing project: providing services to taxonomists for standard genome sequencing and annotation.</title>
        <authorList>
            <consortium name="The Broad Institute Genomics Platform"/>
            <consortium name="The Broad Institute Genome Sequencing Center for Infectious Disease"/>
            <person name="Wu L."/>
            <person name="Ma J."/>
        </authorList>
    </citation>
    <scope>NUCLEOTIDE SEQUENCE [LARGE SCALE GENOMIC DNA]</scope>
    <source>
        <strain evidence="3">TBRC 5781</strain>
    </source>
</reference>
<protein>
    <submittedName>
        <fullName evidence="2">Uncharacterized protein</fullName>
    </submittedName>
</protein>
<organism evidence="2 3">
    <name type="scientific">Rhizobium lemnae</name>
    <dbReference type="NCBI Taxonomy" id="1214924"/>
    <lineage>
        <taxon>Bacteria</taxon>
        <taxon>Pseudomonadati</taxon>
        <taxon>Pseudomonadota</taxon>
        <taxon>Alphaproteobacteria</taxon>
        <taxon>Hyphomicrobiales</taxon>
        <taxon>Rhizobiaceae</taxon>
        <taxon>Rhizobium/Agrobacterium group</taxon>
        <taxon>Rhizobium</taxon>
    </lineage>
</organism>
<feature type="compositionally biased region" description="Low complexity" evidence="1">
    <location>
        <begin position="82"/>
        <end position="91"/>
    </location>
</feature>
<evidence type="ECO:0000256" key="1">
    <source>
        <dbReference type="SAM" id="MobiDB-lite"/>
    </source>
</evidence>
<gene>
    <name evidence="2" type="ORF">ACFOVS_16220</name>
</gene>
<dbReference type="RefSeq" id="WP_377307298.1">
    <property type="nucleotide sequence ID" value="NZ_JBHSBD010000071.1"/>
</dbReference>
<dbReference type="Proteomes" id="UP001595697">
    <property type="component" value="Unassembled WGS sequence"/>
</dbReference>
<keyword evidence="3" id="KW-1185">Reference proteome</keyword>
<proteinExistence type="predicted"/>
<feature type="compositionally biased region" description="Low complexity" evidence="1">
    <location>
        <begin position="46"/>
        <end position="65"/>
    </location>
</feature>
<accession>A0ABV8EAS0</accession>